<dbReference type="GO" id="GO:0005829">
    <property type="term" value="C:cytosol"/>
    <property type="evidence" value="ECO:0007669"/>
    <property type="project" value="TreeGrafter"/>
</dbReference>
<dbReference type="Proteomes" id="UP000199408">
    <property type="component" value="Unassembled WGS sequence"/>
</dbReference>
<dbReference type="GO" id="GO:0047527">
    <property type="term" value="F:2,3-dihydroxybenzoate-serine ligase activity"/>
    <property type="evidence" value="ECO:0007669"/>
    <property type="project" value="TreeGrafter"/>
</dbReference>
<sequence length="156" mass="16596">MSVGFDGAHAVAGDAAGGTLGDAERERLLAWGRGPVRDVPSEPIHELVLHWARHTPEAVAGVAGDDTLTYAELDRRSHALAGHLRAQGVSDGDVVSLALDRSLWTLIATLAVLRAGAAYTPMDITWPAPRMRMLLNDHGARIVLTTSDTAPRIPQP</sequence>
<dbReference type="GO" id="GO:0009366">
    <property type="term" value="C:enterobactin synthetase complex"/>
    <property type="evidence" value="ECO:0007669"/>
    <property type="project" value="TreeGrafter"/>
</dbReference>
<dbReference type="GO" id="GO:0031177">
    <property type="term" value="F:phosphopantetheine binding"/>
    <property type="evidence" value="ECO:0007669"/>
    <property type="project" value="TreeGrafter"/>
</dbReference>
<proteinExistence type="predicted"/>
<evidence type="ECO:0000259" key="1">
    <source>
        <dbReference type="Pfam" id="PF00501"/>
    </source>
</evidence>
<dbReference type="Gene3D" id="3.40.50.980">
    <property type="match status" value="2"/>
</dbReference>
<dbReference type="Pfam" id="PF00501">
    <property type="entry name" value="AMP-binding"/>
    <property type="match status" value="1"/>
</dbReference>
<dbReference type="GO" id="GO:0043041">
    <property type="term" value="P:amino acid activation for nonribosomal peptide biosynthetic process"/>
    <property type="evidence" value="ECO:0007669"/>
    <property type="project" value="TreeGrafter"/>
</dbReference>
<dbReference type="EMBL" id="FMDN01000064">
    <property type="protein sequence ID" value="SCG72388.1"/>
    <property type="molecule type" value="Genomic_DNA"/>
</dbReference>
<feature type="domain" description="AMP-dependent synthetase/ligase" evidence="1">
    <location>
        <begin position="50"/>
        <end position="148"/>
    </location>
</feature>
<evidence type="ECO:0000313" key="2">
    <source>
        <dbReference type="EMBL" id="SCG72388.1"/>
    </source>
</evidence>
<protein>
    <submittedName>
        <fullName evidence="2">AMP-binding enzyme</fullName>
    </submittedName>
</protein>
<dbReference type="InterPro" id="IPR000873">
    <property type="entry name" value="AMP-dep_synth/lig_dom"/>
</dbReference>
<evidence type="ECO:0000313" key="3">
    <source>
        <dbReference type="Proteomes" id="UP000199408"/>
    </source>
</evidence>
<name>A0A1C5JPE7_9ACTN</name>
<dbReference type="AlphaFoldDB" id="A0A1C5JPE7"/>
<dbReference type="STRING" id="47864.GA0070560_1642"/>
<feature type="non-terminal residue" evidence="2">
    <location>
        <position position="156"/>
    </location>
</feature>
<dbReference type="GO" id="GO:0009239">
    <property type="term" value="P:enterobactin biosynthetic process"/>
    <property type="evidence" value="ECO:0007669"/>
    <property type="project" value="TreeGrafter"/>
</dbReference>
<dbReference type="PANTHER" id="PTHR45527">
    <property type="entry name" value="NONRIBOSOMAL PEPTIDE SYNTHETASE"/>
    <property type="match status" value="1"/>
</dbReference>
<dbReference type="SUPFAM" id="SSF56801">
    <property type="entry name" value="Acetyl-CoA synthetase-like"/>
    <property type="match status" value="1"/>
</dbReference>
<keyword evidence="3" id="KW-1185">Reference proteome</keyword>
<dbReference type="RefSeq" id="WP_139131643.1">
    <property type="nucleotide sequence ID" value="NZ_FMDN01000064.1"/>
</dbReference>
<gene>
    <name evidence="2" type="ORF">GA0070560_1642</name>
</gene>
<organism evidence="2 3">
    <name type="scientific">Micromonospora halophytica</name>
    <dbReference type="NCBI Taxonomy" id="47864"/>
    <lineage>
        <taxon>Bacteria</taxon>
        <taxon>Bacillati</taxon>
        <taxon>Actinomycetota</taxon>
        <taxon>Actinomycetes</taxon>
        <taxon>Micromonosporales</taxon>
        <taxon>Micromonosporaceae</taxon>
        <taxon>Micromonospora</taxon>
    </lineage>
</organism>
<reference evidence="3" key="1">
    <citation type="submission" date="2016-06" db="EMBL/GenBank/DDBJ databases">
        <authorList>
            <person name="Varghese N."/>
        </authorList>
    </citation>
    <scope>NUCLEOTIDE SEQUENCE [LARGE SCALE GENOMIC DNA]</scope>
    <source>
        <strain evidence="3">DSM 43171</strain>
    </source>
</reference>
<dbReference type="PANTHER" id="PTHR45527:SF1">
    <property type="entry name" value="FATTY ACID SYNTHASE"/>
    <property type="match status" value="1"/>
</dbReference>
<accession>A0A1C5JPE7</accession>
<dbReference type="OrthoDB" id="4477213at2"/>